<reference evidence="3" key="1">
    <citation type="submission" date="2016-10" db="EMBL/GenBank/DDBJ databases">
        <authorList>
            <person name="Varghese N."/>
            <person name="Submissions S."/>
        </authorList>
    </citation>
    <scope>NUCLEOTIDE SEQUENCE [LARGE SCALE GENOMIC DNA]</scope>
    <source>
        <strain evidence="3">DSM 46136</strain>
    </source>
</reference>
<gene>
    <name evidence="2" type="ORF">SAMN05660657_03306</name>
</gene>
<protein>
    <submittedName>
        <fullName evidence="2">Uncharacterized protein</fullName>
    </submittedName>
</protein>
<evidence type="ECO:0000313" key="3">
    <source>
        <dbReference type="Proteomes" id="UP000199546"/>
    </source>
</evidence>
<dbReference type="AlphaFoldDB" id="A0A1I7B5Q5"/>
<accession>A0A1I7B5Q5</accession>
<keyword evidence="3" id="KW-1185">Reference proteome</keyword>
<feature type="region of interest" description="Disordered" evidence="1">
    <location>
        <begin position="157"/>
        <end position="191"/>
    </location>
</feature>
<organism evidence="2 3">
    <name type="scientific">Geodermatophilus amargosae</name>
    <dbReference type="NCBI Taxonomy" id="1296565"/>
    <lineage>
        <taxon>Bacteria</taxon>
        <taxon>Bacillati</taxon>
        <taxon>Actinomycetota</taxon>
        <taxon>Actinomycetes</taxon>
        <taxon>Geodermatophilales</taxon>
        <taxon>Geodermatophilaceae</taxon>
        <taxon>Geodermatophilus</taxon>
    </lineage>
</organism>
<proteinExistence type="predicted"/>
<name>A0A1I7B5Q5_9ACTN</name>
<dbReference type="EMBL" id="FPBA01000012">
    <property type="protein sequence ID" value="SFT82491.1"/>
    <property type="molecule type" value="Genomic_DNA"/>
</dbReference>
<evidence type="ECO:0000313" key="2">
    <source>
        <dbReference type="EMBL" id="SFT82491.1"/>
    </source>
</evidence>
<dbReference type="RefSeq" id="WP_175551635.1">
    <property type="nucleotide sequence ID" value="NZ_FPBA01000012.1"/>
</dbReference>
<sequence>MTATGLVPPFPAPPRAVRTALEHLRQTEDAGLEPAGLPLLDRPWDPAACTPHVRAQLWPWLEDVAGWLNATFGWQTAHTIPACWPAHPSLVAELAVLACLRAAAGDASSPHAMEEWHRYALPGFTTRMADRLGIGCPPGRHLDWPARSWAAAYDSSEAAEARRDRFDADTGHGRRTPAAGLSARHPQAVTP</sequence>
<dbReference type="Proteomes" id="UP000199546">
    <property type="component" value="Unassembled WGS sequence"/>
</dbReference>
<dbReference type="STRING" id="1296565.SAMN05660657_03306"/>
<evidence type="ECO:0000256" key="1">
    <source>
        <dbReference type="SAM" id="MobiDB-lite"/>
    </source>
</evidence>
<feature type="compositionally biased region" description="Basic and acidic residues" evidence="1">
    <location>
        <begin position="159"/>
        <end position="172"/>
    </location>
</feature>